<feature type="compositionally biased region" description="Polar residues" evidence="1">
    <location>
        <begin position="35"/>
        <end position="47"/>
    </location>
</feature>
<evidence type="ECO:0000313" key="4">
    <source>
        <dbReference type="EMBL" id="QDS95521.1"/>
    </source>
</evidence>
<accession>A0A517MKW1</accession>
<dbReference type="AlphaFoldDB" id="A0A517MKW1"/>
<evidence type="ECO:0000256" key="1">
    <source>
        <dbReference type="SAM" id="MobiDB-lite"/>
    </source>
</evidence>
<evidence type="ECO:0000313" key="5">
    <source>
        <dbReference type="Proteomes" id="UP000320672"/>
    </source>
</evidence>
<dbReference type="Proteomes" id="UP000320672">
    <property type="component" value="Chromosome"/>
</dbReference>
<feature type="domain" description="DUF5060" evidence="3">
    <location>
        <begin position="62"/>
        <end position="144"/>
    </location>
</feature>
<dbReference type="InterPro" id="IPR024749">
    <property type="entry name" value="Collagen-bd_put"/>
</dbReference>
<dbReference type="Gene3D" id="2.60.40.10">
    <property type="entry name" value="Immunoglobulins"/>
    <property type="match status" value="1"/>
</dbReference>
<feature type="domain" description="Putative collagen-binding" evidence="2">
    <location>
        <begin position="567"/>
        <end position="652"/>
    </location>
</feature>
<feature type="region of interest" description="Disordered" evidence="1">
    <location>
        <begin position="29"/>
        <end position="56"/>
    </location>
</feature>
<feature type="compositionally biased region" description="Polar residues" evidence="1">
    <location>
        <begin position="620"/>
        <end position="631"/>
    </location>
</feature>
<protein>
    <recommendedName>
        <fullName evidence="6">DUF5060 domain-containing protein</fullName>
    </recommendedName>
</protein>
<keyword evidence="5" id="KW-1185">Reference proteome</keyword>
<proteinExistence type="predicted"/>
<reference evidence="4 5" key="1">
    <citation type="submission" date="2019-02" db="EMBL/GenBank/DDBJ databases">
        <title>Deep-cultivation of Planctomycetes and their phenomic and genomic characterization uncovers novel biology.</title>
        <authorList>
            <person name="Wiegand S."/>
            <person name="Jogler M."/>
            <person name="Boedeker C."/>
            <person name="Pinto D."/>
            <person name="Vollmers J."/>
            <person name="Rivas-Marin E."/>
            <person name="Kohn T."/>
            <person name="Peeters S.H."/>
            <person name="Heuer A."/>
            <person name="Rast P."/>
            <person name="Oberbeckmann S."/>
            <person name="Bunk B."/>
            <person name="Jeske O."/>
            <person name="Meyerdierks A."/>
            <person name="Storesund J.E."/>
            <person name="Kallscheuer N."/>
            <person name="Luecker S."/>
            <person name="Lage O.M."/>
            <person name="Pohl T."/>
            <person name="Merkel B.J."/>
            <person name="Hornburger P."/>
            <person name="Mueller R.-W."/>
            <person name="Bruemmer F."/>
            <person name="Labrenz M."/>
            <person name="Spormann A.M."/>
            <person name="Op den Camp H."/>
            <person name="Overmann J."/>
            <person name="Amann R."/>
            <person name="Jetten M.S.M."/>
            <person name="Mascher T."/>
            <person name="Medema M.H."/>
            <person name="Devos D.P."/>
            <person name="Kaster A.-K."/>
            <person name="Ovreas L."/>
            <person name="Rohde M."/>
            <person name="Galperin M.Y."/>
            <person name="Jogler C."/>
        </authorList>
    </citation>
    <scope>NUCLEOTIDE SEQUENCE [LARGE SCALE GENOMIC DNA]</scope>
    <source>
        <strain evidence="4 5">FF011L</strain>
    </source>
</reference>
<gene>
    <name evidence="4" type="ORF">FF011L_43180</name>
</gene>
<evidence type="ECO:0000259" key="3">
    <source>
        <dbReference type="Pfam" id="PF16586"/>
    </source>
</evidence>
<dbReference type="Gene3D" id="3.20.20.80">
    <property type="entry name" value="Glycosidases"/>
    <property type="match status" value="1"/>
</dbReference>
<dbReference type="KEGG" id="rml:FF011L_43180"/>
<dbReference type="InterPro" id="IPR032260">
    <property type="entry name" value="DUF5060"/>
</dbReference>
<evidence type="ECO:0000259" key="2">
    <source>
        <dbReference type="Pfam" id="PF12904"/>
    </source>
</evidence>
<dbReference type="EMBL" id="CP036262">
    <property type="protein sequence ID" value="QDS95521.1"/>
    <property type="molecule type" value="Genomic_DNA"/>
</dbReference>
<organism evidence="4 5">
    <name type="scientific">Roseimaritima multifibrata</name>
    <dbReference type="NCBI Taxonomy" id="1930274"/>
    <lineage>
        <taxon>Bacteria</taxon>
        <taxon>Pseudomonadati</taxon>
        <taxon>Planctomycetota</taxon>
        <taxon>Planctomycetia</taxon>
        <taxon>Pirellulales</taxon>
        <taxon>Pirellulaceae</taxon>
        <taxon>Roseimaritima</taxon>
    </lineage>
</organism>
<evidence type="ECO:0008006" key="6">
    <source>
        <dbReference type="Google" id="ProtNLM"/>
    </source>
</evidence>
<sequence length="655" mass="72351">MKSGISGGWVLAGILLVCPGIQSSHAEAAVKASPTKASSDLPQQSPRQADGDGSVAVSGEQKLWHNVTLNLQGPFAHEKDNVPNPYTDYRMTVRFTHQDGSEFNIPGYFAADGDAANSSAESGVVWRAHFTPNKTGRWDYKVSFLKGDLVAVEKETESTPLQPFDGQAGTLNIVESDKQGRDLRAHGRLEYVGKRYLRFAGSGEYFLKAGADAPETLLAYKDFDNTHAGNAKKAPLKSWAPHRKDWQPGDPTWGDGKGKGLIGAVNYLSGKGCNAFSFLTYNAGGDGDNVWPFVQREDKLHYDCSKLDQWGIVFQHGTERGMYLHFKMQETENDDHKKGKGGGFVPESLDGGDLGIQRKLYCRELIARFGHNLALNWNLGEENTQTTAQQKAMMDAISDLDPYGNNIVIHTYPNEQDKVYRPLLGKQSKLTGASLQNSNLQSTHAQTIKWVSASAEAGKPWVVAFDESGSAAHGQCPDLGYRGFDGHDRTGKMVYDQNRVRKQTLWGTLMAGGAGCEYYFGYQFAENDIVCEDWRSRDQSWDACRIALDFFADHSIPFWEMKNADELVGNPQHEASRFCFAKQGELYLVYLPEGGNHELDLSEASGEFDVQWFNPRTGGDLSTGSQKSLQGGSKVKLGTAPEDPQEDWLVVVRKK</sequence>
<dbReference type="Pfam" id="PF12904">
    <property type="entry name" value="Collagen_bind_2"/>
    <property type="match status" value="1"/>
</dbReference>
<feature type="region of interest" description="Disordered" evidence="1">
    <location>
        <begin position="616"/>
        <end position="642"/>
    </location>
</feature>
<dbReference type="Pfam" id="PF16586">
    <property type="entry name" value="DUF5060"/>
    <property type="match status" value="1"/>
</dbReference>
<name>A0A517MKW1_9BACT</name>
<dbReference type="InterPro" id="IPR013783">
    <property type="entry name" value="Ig-like_fold"/>
</dbReference>